<dbReference type="Proteomes" id="UP000679307">
    <property type="component" value="Chromosome"/>
</dbReference>
<proteinExistence type="predicted"/>
<keyword evidence="2" id="KW-1003">Cell membrane</keyword>
<keyword evidence="5 6" id="KW-0472">Membrane</keyword>
<feature type="transmembrane region" description="Helical" evidence="6">
    <location>
        <begin position="66"/>
        <end position="99"/>
    </location>
</feature>
<feature type="transmembrane region" description="Helical" evidence="6">
    <location>
        <begin position="139"/>
        <end position="157"/>
    </location>
</feature>
<evidence type="ECO:0000256" key="4">
    <source>
        <dbReference type="ARBA" id="ARBA00022989"/>
    </source>
</evidence>
<feature type="transmembrane region" description="Helical" evidence="6">
    <location>
        <begin position="21"/>
        <end position="46"/>
    </location>
</feature>
<evidence type="ECO:0000256" key="2">
    <source>
        <dbReference type="ARBA" id="ARBA00022475"/>
    </source>
</evidence>
<dbReference type="Pfam" id="PF06081">
    <property type="entry name" value="ArAE_1"/>
    <property type="match status" value="1"/>
</dbReference>
<protein>
    <recommendedName>
        <fullName evidence="9">Aromatic acid exporter family member 1</fullName>
    </recommendedName>
</protein>
<dbReference type="RefSeq" id="WP_214055507.1">
    <property type="nucleotide sequence ID" value="NZ_BAAAHS010000095.1"/>
</dbReference>
<evidence type="ECO:0000256" key="5">
    <source>
        <dbReference type="ARBA" id="ARBA00023136"/>
    </source>
</evidence>
<sequence length="346" mass="37887">MRGLLARPEVRTDLLQVVKSTIATVVAWLLAAAVLDLAQPFLAPWAALLTVHATVRTSVWRGGQTVVATFLGIIVSFLAVVTLGGGVVSLGAAVLVGLLLARLTAIRAEGVTVATTALFVLTSSADGASIVLLHRFADTLLGVAVGVAVNFLVVPPLDDRLTERQLDQVDRRLGNLLRRIADDLSLPASNEHAQAWIDETRAIDADLDRGEELLRHSRDSQRYNVRRRRSRAAGDPDRDETVMHRLEEGVAQARAIARTVGDAVADAEEWDPRFREPWLALLREVGERMADPHAGMEDLLPRIDDLVRDLSREELPGLLWTVYGDLLVSLRTIVRIVDDVASVRDR</sequence>
<dbReference type="InterPro" id="IPR010343">
    <property type="entry name" value="ArAE_1"/>
</dbReference>
<keyword evidence="4 6" id="KW-1133">Transmembrane helix</keyword>
<organism evidence="7 8">
    <name type="scientific">Nocardioides aquaticus</name>
    <dbReference type="NCBI Taxonomy" id="160826"/>
    <lineage>
        <taxon>Bacteria</taxon>
        <taxon>Bacillati</taxon>
        <taxon>Actinomycetota</taxon>
        <taxon>Actinomycetes</taxon>
        <taxon>Propionibacteriales</taxon>
        <taxon>Nocardioidaceae</taxon>
        <taxon>Nocardioides</taxon>
    </lineage>
</organism>
<keyword evidence="3 6" id="KW-0812">Transmembrane</keyword>
<name>A0ABX8EMN5_9ACTN</name>
<feature type="transmembrane region" description="Helical" evidence="6">
    <location>
        <begin position="111"/>
        <end position="133"/>
    </location>
</feature>
<evidence type="ECO:0000256" key="1">
    <source>
        <dbReference type="ARBA" id="ARBA00004651"/>
    </source>
</evidence>
<evidence type="ECO:0008006" key="9">
    <source>
        <dbReference type="Google" id="ProtNLM"/>
    </source>
</evidence>
<evidence type="ECO:0000256" key="3">
    <source>
        <dbReference type="ARBA" id="ARBA00022692"/>
    </source>
</evidence>
<keyword evidence="8" id="KW-1185">Reference proteome</keyword>
<accession>A0ABX8EMN5</accession>
<comment type="subcellular location">
    <subcellularLocation>
        <location evidence="1">Cell membrane</location>
        <topology evidence="1">Multi-pass membrane protein</topology>
    </subcellularLocation>
</comment>
<evidence type="ECO:0000313" key="8">
    <source>
        <dbReference type="Proteomes" id="UP000679307"/>
    </source>
</evidence>
<evidence type="ECO:0000256" key="6">
    <source>
        <dbReference type="SAM" id="Phobius"/>
    </source>
</evidence>
<evidence type="ECO:0000313" key="7">
    <source>
        <dbReference type="EMBL" id="QVT79863.1"/>
    </source>
</evidence>
<gene>
    <name evidence="7" type="ORF">ENKNEFLB_02253</name>
</gene>
<dbReference type="EMBL" id="CP075371">
    <property type="protein sequence ID" value="QVT79863.1"/>
    <property type="molecule type" value="Genomic_DNA"/>
</dbReference>
<reference evidence="7 8" key="1">
    <citation type="submission" date="2021-05" db="EMBL/GenBank/DDBJ databases">
        <title>Complete genome of Nocardioides aquaticus KCTC 9944T isolated from meromictic and hypersaline Ekho Lake, Antarctica.</title>
        <authorList>
            <person name="Hwang K."/>
            <person name="Kim K.M."/>
            <person name="Choe H."/>
        </authorList>
    </citation>
    <scope>NUCLEOTIDE SEQUENCE [LARGE SCALE GENOMIC DNA]</scope>
    <source>
        <strain evidence="7 8">KCTC 9944</strain>
    </source>
</reference>